<accession>A0A2K8PDF7</accession>
<proteinExistence type="inferred from homology"/>
<dbReference type="Proteomes" id="UP000231791">
    <property type="component" value="Chromosome"/>
</dbReference>
<dbReference type="PIRSF" id="PIRSF001467">
    <property type="entry name" value="Peptidylpro_ismrse"/>
    <property type="match status" value="1"/>
</dbReference>
<dbReference type="KEGG" id="slx:SLAV_14615"/>
<evidence type="ECO:0000313" key="6">
    <source>
        <dbReference type="EMBL" id="ATZ24777.1"/>
    </source>
</evidence>
<dbReference type="GO" id="GO:0006457">
    <property type="term" value="P:protein folding"/>
    <property type="evidence" value="ECO:0007669"/>
    <property type="project" value="InterPro"/>
</dbReference>
<dbReference type="AlphaFoldDB" id="A0A2K8PDF7"/>
<dbReference type="InterPro" id="IPR044665">
    <property type="entry name" value="E_coli_cyclophilin_A-like"/>
</dbReference>
<dbReference type="OrthoDB" id="9807797at2"/>
<dbReference type="GO" id="GO:0003755">
    <property type="term" value="F:peptidyl-prolyl cis-trans isomerase activity"/>
    <property type="evidence" value="ECO:0007669"/>
    <property type="project" value="UniProtKB-UniRule"/>
</dbReference>
<dbReference type="InterPro" id="IPR002130">
    <property type="entry name" value="Cyclophilin-type_PPIase_dom"/>
</dbReference>
<dbReference type="InterPro" id="IPR024936">
    <property type="entry name" value="Cyclophilin-type_PPIase"/>
</dbReference>
<dbReference type="GeneID" id="49383976"/>
<comment type="similarity">
    <text evidence="2 5">Belongs to the cyclophilin-type PPIase family.</text>
</comment>
<dbReference type="EC" id="5.2.1.8" evidence="5"/>
<evidence type="ECO:0000256" key="4">
    <source>
        <dbReference type="ARBA" id="ARBA00023235"/>
    </source>
</evidence>
<dbReference type="InterPro" id="IPR029000">
    <property type="entry name" value="Cyclophilin-like_dom_sf"/>
</dbReference>
<dbReference type="Gene3D" id="2.40.100.10">
    <property type="entry name" value="Cyclophilin-like"/>
    <property type="match status" value="1"/>
</dbReference>
<dbReference type="InterPro" id="IPR020892">
    <property type="entry name" value="Cyclophilin-type_PPIase_CS"/>
</dbReference>
<gene>
    <name evidence="6" type="ORF">SLAV_14615</name>
</gene>
<keyword evidence="7" id="KW-1185">Reference proteome</keyword>
<organism evidence="6 7">
    <name type="scientific">Streptomyces lavendulae subsp. lavendulae</name>
    <dbReference type="NCBI Taxonomy" id="58340"/>
    <lineage>
        <taxon>Bacteria</taxon>
        <taxon>Bacillati</taxon>
        <taxon>Actinomycetota</taxon>
        <taxon>Actinomycetes</taxon>
        <taxon>Kitasatosporales</taxon>
        <taxon>Streptomycetaceae</taxon>
        <taxon>Streptomyces</taxon>
    </lineage>
</organism>
<dbReference type="PANTHER" id="PTHR43246">
    <property type="entry name" value="PEPTIDYL-PROLYL CIS-TRANS ISOMERASE CYP38, CHLOROPLASTIC"/>
    <property type="match status" value="1"/>
</dbReference>
<dbReference type="EMBL" id="CP024985">
    <property type="protein sequence ID" value="ATZ24777.1"/>
    <property type="molecule type" value="Genomic_DNA"/>
</dbReference>
<keyword evidence="3 5" id="KW-0697">Rotamase</keyword>
<evidence type="ECO:0000256" key="5">
    <source>
        <dbReference type="RuleBase" id="RU363019"/>
    </source>
</evidence>
<keyword evidence="4 5" id="KW-0413">Isomerase</keyword>
<comment type="function">
    <text evidence="1 5">PPIases accelerate the folding of proteins. It catalyzes the cis-trans isomerization of proline imidic peptide bonds in oligopeptides.</text>
</comment>
<dbReference type="RefSeq" id="WP_030226346.1">
    <property type="nucleotide sequence ID" value="NZ_BSRP01000010.1"/>
</dbReference>
<dbReference type="CDD" id="cd01920">
    <property type="entry name" value="cyclophilin_EcCYP_like"/>
    <property type="match status" value="1"/>
</dbReference>
<protein>
    <recommendedName>
        <fullName evidence="5">Peptidyl-prolyl cis-trans isomerase</fullName>
        <shortName evidence="5">PPIase</shortName>
        <ecNumber evidence="5">5.2.1.8</ecNumber>
    </recommendedName>
</protein>
<evidence type="ECO:0000313" key="7">
    <source>
        <dbReference type="Proteomes" id="UP000231791"/>
    </source>
</evidence>
<evidence type="ECO:0000256" key="2">
    <source>
        <dbReference type="ARBA" id="ARBA00007365"/>
    </source>
</evidence>
<evidence type="ECO:0000256" key="3">
    <source>
        <dbReference type="ARBA" id="ARBA00023110"/>
    </source>
</evidence>
<dbReference type="PROSITE" id="PS50072">
    <property type="entry name" value="CSA_PPIASE_2"/>
    <property type="match status" value="1"/>
</dbReference>
<dbReference type="Pfam" id="PF00160">
    <property type="entry name" value="Pro_isomerase"/>
    <property type="match status" value="1"/>
</dbReference>
<reference evidence="6 7" key="1">
    <citation type="submission" date="2017-11" db="EMBL/GenBank/DDBJ databases">
        <title>Complete genome sequence of Streptomyces lavendulae subsp. lavendulae CCM 3239 (formerly 'Streptomyces aureofaciens CCM 3239'), the producer of the angucycline-type antibiotic auricin.</title>
        <authorList>
            <person name="Busche T."/>
            <person name="Novakova R."/>
            <person name="Al'Dilaimi A."/>
            <person name="Homerova D."/>
            <person name="Feckova L."/>
            <person name="Rezuchova B."/>
            <person name="Mingyar E."/>
            <person name="Csolleiova D."/>
            <person name="Bekeova C."/>
            <person name="Winkler A."/>
            <person name="Sevcikova B."/>
            <person name="Kalinowski J."/>
            <person name="Kormanec J."/>
            <person name="Ruckert C."/>
        </authorList>
    </citation>
    <scope>NUCLEOTIDE SEQUENCE [LARGE SCALE GENOMIC DNA]</scope>
    <source>
        <strain evidence="6 7">CCM 3239</strain>
    </source>
</reference>
<dbReference type="PRINTS" id="PR00153">
    <property type="entry name" value="CSAPPISMRASE"/>
</dbReference>
<dbReference type="PROSITE" id="PS00170">
    <property type="entry name" value="CSA_PPIASE_1"/>
    <property type="match status" value="1"/>
</dbReference>
<comment type="catalytic activity">
    <reaction evidence="5">
        <text>[protein]-peptidylproline (omega=180) = [protein]-peptidylproline (omega=0)</text>
        <dbReference type="Rhea" id="RHEA:16237"/>
        <dbReference type="Rhea" id="RHEA-COMP:10747"/>
        <dbReference type="Rhea" id="RHEA-COMP:10748"/>
        <dbReference type="ChEBI" id="CHEBI:83833"/>
        <dbReference type="ChEBI" id="CHEBI:83834"/>
        <dbReference type="EC" id="5.2.1.8"/>
    </reaction>
</comment>
<name>A0A2K8PDF7_STRLA</name>
<evidence type="ECO:0000256" key="1">
    <source>
        <dbReference type="ARBA" id="ARBA00002388"/>
    </source>
</evidence>
<sequence length="170" mass="17949">MPQVKLTTSLGTIVIDLHEEQAPASVANFLGYVESGHYDGTVFHRVIPGFMNQGGGFTADMRQKPTREPVRNEADNGLKNTRYAVAMARTSVPHSATSQFFVNTADNPALDHTAPTPAGYGYAVFGVVSDGRDVVDSIAAVRTGRAGGHGDVPLVPVVIERAAVVVADSD</sequence>
<dbReference type="SUPFAM" id="SSF50891">
    <property type="entry name" value="Cyclophilin-like"/>
    <property type="match status" value="1"/>
</dbReference>